<dbReference type="PANTHER" id="PTHR38045">
    <property type="entry name" value="CHROMOSOME 1, WHOLE GENOME SHOTGUN SEQUENCE"/>
    <property type="match status" value="1"/>
</dbReference>
<keyword evidence="4" id="KW-1185">Reference proteome</keyword>
<name>D3Q0G8_STANL</name>
<dbReference type="GO" id="GO:0030313">
    <property type="term" value="C:cell envelope"/>
    <property type="evidence" value="ECO:0007669"/>
    <property type="project" value="UniProtKB-SubCell"/>
</dbReference>
<sequence>MYSYIEITEAAAEAGAPQPAIGRDELRAAATRGELAGLLGELREDAQRSDPLPELPYRLFRTYVNDGDRYRYESRYFERRRRLNSAAVVALVDGGAESLERLSDILWTICDEYTWAVPAHLRFNTMLGPDPDRCVDLFAAETAHALAEIVTMLGEELEEPVRYRVRREVRRRVLDPFLDDPRSRWWETSTNNWAAVCAGSIGMAGLALEADPLRLAALLDRVQRSMASFLSGFAADGGCAEGMDYWVYGYGYFTYYAEALRDRTGLDLLSGTGNIAGFPAAVDFGGGRCVSFSDGKDHVVPPTGLMSRLSQRLDVPLPHIQRLSSFDDDHCYRWAHLTRTLAWTDTSVIGRPAPRGIAWLPDLAWVIDRFDVDGVAVTVAAKGGHNDEPHNHLDLGTFILALDGEQVLADIGSGVYDADYFGPNRYRALHPSAEGHSIPTVGGVDQTPGRDSEATVEDFLATDAQVRLALDLSAAYGGTGFRRVLDWNRRGTLVVSDCFTESGAELSERFISRVEPVVDGRTVTWTARAGTVELRLDADWAAEVDRIETLDHHGEPETVFRLRLTGTTHPRRGFEFTVQIG</sequence>
<dbReference type="GO" id="GO:0016829">
    <property type="term" value="F:lyase activity"/>
    <property type="evidence" value="ECO:0007669"/>
    <property type="project" value="InterPro"/>
</dbReference>
<dbReference type="Gene3D" id="1.50.10.100">
    <property type="entry name" value="Chondroitin AC/alginate lyase"/>
    <property type="match status" value="1"/>
</dbReference>
<feature type="domain" description="Heparinase II/III-like C-terminal" evidence="2">
    <location>
        <begin position="360"/>
        <end position="544"/>
    </location>
</feature>
<reference evidence="3 4" key="1">
    <citation type="journal article" date="2009" name="Stand. Genomic Sci.">
        <title>Complete genome sequence of Stackebrandtia nassauensis type strain (LLR-40K-21).</title>
        <authorList>
            <person name="Munk C."/>
            <person name="Lapidus A."/>
            <person name="Copeland A."/>
            <person name="Jando M."/>
            <person name="Mayilraj S."/>
            <person name="Glavina Del Rio T."/>
            <person name="Nolan M."/>
            <person name="Chen F."/>
            <person name="Lucas S."/>
            <person name="Tice H."/>
            <person name="Cheng J.F."/>
            <person name="Han C."/>
            <person name="Detter J.C."/>
            <person name="Bruce D."/>
            <person name="Goodwin L."/>
            <person name="Chain P."/>
            <person name="Pitluck S."/>
            <person name="Goker M."/>
            <person name="Ovchinikova G."/>
            <person name="Pati A."/>
            <person name="Ivanova N."/>
            <person name="Mavromatis K."/>
            <person name="Chen A."/>
            <person name="Palaniappan K."/>
            <person name="Land M."/>
            <person name="Hauser L."/>
            <person name="Chang Y.J."/>
            <person name="Jeffries C.D."/>
            <person name="Bristow J."/>
            <person name="Eisen J.A."/>
            <person name="Markowitz V."/>
            <person name="Hugenholtz P."/>
            <person name="Kyrpides N.C."/>
            <person name="Klenk H.P."/>
        </authorList>
    </citation>
    <scope>NUCLEOTIDE SEQUENCE [LARGE SCALE GENOMIC DNA]</scope>
    <source>
        <strain evidence="4">DSM 44728 / CIP 108903 / NRRL B-16338 / NBRC 102104 / LLR-40K-21</strain>
    </source>
</reference>
<dbReference type="KEGG" id="sna:Snas_2009"/>
<dbReference type="OrthoDB" id="9793856at2"/>
<comment type="subcellular location">
    <subcellularLocation>
        <location evidence="1">Cell envelope</location>
    </subcellularLocation>
</comment>
<dbReference type="STRING" id="446470.Snas_2009"/>
<dbReference type="eggNOG" id="COG4225">
    <property type="taxonomic scope" value="Bacteria"/>
</dbReference>
<dbReference type="HOGENOM" id="CLU_023844_1_0_11"/>
<organism evidence="3 4">
    <name type="scientific">Stackebrandtia nassauensis (strain DSM 44728 / CIP 108903 / NRRL B-16338 / NBRC 102104 / LLR-40K-21)</name>
    <dbReference type="NCBI Taxonomy" id="446470"/>
    <lineage>
        <taxon>Bacteria</taxon>
        <taxon>Bacillati</taxon>
        <taxon>Actinomycetota</taxon>
        <taxon>Actinomycetes</taxon>
        <taxon>Glycomycetales</taxon>
        <taxon>Glycomycetaceae</taxon>
        <taxon>Stackebrandtia</taxon>
    </lineage>
</organism>
<dbReference type="Proteomes" id="UP000000844">
    <property type="component" value="Chromosome"/>
</dbReference>
<dbReference type="Gene3D" id="2.70.98.70">
    <property type="match status" value="1"/>
</dbReference>
<proteinExistence type="predicted"/>
<evidence type="ECO:0000259" key="2">
    <source>
        <dbReference type="Pfam" id="PF07940"/>
    </source>
</evidence>
<protein>
    <recommendedName>
        <fullName evidence="2">Heparinase II/III-like C-terminal domain-containing protein</fullName>
    </recommendedName>
</protein>
<dbReference type="RefSeq" id="WP_013017275.1">
    <property type="nucleotide sequence ID" value="NC_013947.1"/>
</dbReference>
<evidence type="ECO:0000313" key="3">
    <source>
        <dbReference type="EMBL" id="ADD41704.1"/>
    </source>
</evidence>
<gene>
    <name evidence="3" type="ordered locus">Snas_2009</name>
</gene>
<dbReference type="AlphaFoldDB" id="D3Q0G8"/>
<evidence type="ECO:0000313" key="4">
    <source>
        <dbReference type="Proteomes" id="UP000000844"/>
    </source>
</evidence>
<dbReference type="InterPro" id="IPR012480">
    <property type="entry name" value="Hepar_II_III_C"/>
</dbReference>
<dbReference type="InterPro" id="IPR008929">
    <property type="entry name" value="Chondroitin_lyas"/>
</dbReference>
<dbReference type="PANTHER" id="PTHR38045:SF1">
    <property type="entry name" value="HEPARINASE II_III-LIKE PROTEIN"/>
    <property type="match status" value="1"/>
</dbReference>
<dbReference type="Pfam" id="PF07940">
    <property type="entry name" value="Hepar_II_III_C"/>
    <property type="match status" value="1"/>
</dbReference>
<accession>D3Q0G8</accession>
<evidence type="ECO:0000256" key="1">
    <source>
        <dbReference type="ARBA" id="ARBA00004196"/>
    </source>
</evidence>
<dbReference type="EMBL" id="CP001778">
    <property type="protein sequence ID" value="ADD41704.1"/>
    <property type="molecule type" value="Genomic_DNA"/>
</dbReference>
<dbReference type="SUPFAM" id="SSF48230">
    <property type="entry name" value="Chondroitin AC/alginate lyase"/>
    <property type="match status" value="1"/>
</dbReference>